<feature type="transmembrane region" description="Helical" evidence="1">
    <location>
        <begin position="7"/>
        <end position="30"/>
    </location>
</feature>
<reference evidence="2 3" key="1">
    <citation type="submission" date="2015-02" db="EMBL/GenBank/DDBJ databases">
        <title>Whole genome shotgun sequencing of cultured foodborne pathogen.</title>
        <authorList>
            <person name="Timme R."/>
            <person name="Allard M.W."/>
            <person name="Strain E."/>
            <person name="Evans P.S."/>
            <person name="Brown E."/>
        </authorList>
    </citation>
    <scope>NUCLEOTIDE SEQUENCE [LARGE SCALE GENOMIC DNA]</scope>
    <source>
        <strain evidence="2 3">GCSL-TSO-24</strain>
    </source>
</reference>
<gene>
    <name evidence="2" type="ORF">UA45_04665</name>
</gene>
<name>A0A0D8L9X3_MORMO</name>
<keyword evidence="1" id="KW-0472">Membrane</keyword>
<sequence length="473" mass="53984">MKARKRLVFIIMSGIMLASVLFISGVILAMDKTPYYDIDRNGKPFGHSVFTLYDGRVYAAVPSDGYFLIPGADPDSFRLLPDNNNHNGRQFAADKYHAWCGNLPVADFNPQTAVTLGNGYFTDGKNTVFCAPYTRINNELSGLQKLYQEWRYGWGMSDKPLTYYYPQQPLPSSATPYRILPDSGLISNGEQVFFDGKLMPGANPATLRPVAVRQDDKSVRESRVFYHDGEHVYYQYHLLPLKDTESLYGFYLGNLFQEAYLFDPQTGQAAMNNIVFPPEYAPYRVISYYGQHVNQGLFLSRQGVYFYDRKKEKIRRAGDNPLLQDSCQEISPLIFTCGNETRYLRGAESWGGRKSPGLISRSTILYRLDDNTPDNWVKAGDITSHHYGEVWQKGGQYYYFDRLGSSQLMRGPIYLIPDNTTVRALLSDDLRVDDLRKMAHDGRLQDISGTEMLKATTRYKESMFSFLNFSDDD</sequence>
<keyword evidence="1" id="KW-0812">Transmembrane</keyword>
<evidence type="ECO:0000256" key="1">
    <source>
        <dbReference type="SAM" id="Phobius"/>
    </source>
</evidence>
<dbReference type="AlphaFoldDB" id="A0A0D8L9X3"/>
<accession>A0A0D8L9X3</accession>
<keyword evidence="1" id="KW-1133">Transmembrane helix</keyword>
<organism evidence="2 3">
    <name type="scientific">Morganella morganii</name>
    <name type="common">Proteus morganii</name>
    <dbReference type="NCBI Taxonomy" id="582"/>
    <lineage>
        <taxon>Bacteria</taxon>
        <taxon>Pseudomonadati</taxon>
        <taxon>Pseudomonadota</taxon>
        <taxon>Gammaproteobacteria</taxon>
        <taxon>Enterobacterales</taxon>
        <taxon>Morganellaceae</taxon>
        <taxon>Morganella</taxon>
    </lineage>
</organism>
<comment type="caution">
    <text evidence="2">The sequence shown here is derived from an EMBL/GenBank/DDBJ whole genome shotgun (WGS) entry which is preliminary data.</text>
</comment>
<dbReference type="InterPro" id="IPR027375">
    <property type="entry name" value="DKNYY"/>
</dbReference>
<protein>
    <submittedName>
        <fullName evidence="2">Fusobacterium membrane protein</fullName>
    </submittedName>
</protein>
<dbReference type="EMBL" id="JZSH01000032">
    <property type="protein sequence ID" value="KJF78632.1"/>
    <property type="molecule type" value="Genomic_DNA"/>
</dbReference>
<evidence type="ECO:0000313" key="3">
    <source>
        <dbReference type="Proteomes" id="UP000032582"/>
    </source>
</evidence>
<dbReference type="Pfam" id="PF13644">
    <property type="entry name" value="DKNYY"/>
    <property type="match status" value="1"/>
</dbReference>
<evidence type="ECO:0000313" key="2">
    <source>
        <dbReference type="EMBL" id="KJF78632.1"/>
    </source>
</evidence>
<dbReference type="Proteomes" id="UP000032582">
    <property type="component" value="Unassembled WGS sequence"/>
</dbReference>
<dbReference type="PATRIC" id="fig|582.24.peg.1420"/>
<proteinExistence type="predicted"/>